<reference evidence="3" key="1">
    <citation type="submission" date="2017-05" db="EMBL/GenBank/DDBJ databases">
        <authorList>
            <person name="Lin X."/>
        </authorList>
    </citation>
    <scope>NUCLEOTIDE SEQUENCE [LARGE SCALE GENOMIC DNA]</scope>
    <source>
        <strain evidence="3">JLT2012</strain>
    </source>
</reference>
<dbReference type="Gene3D" id="3.10.129.10">
    <property type="entry name" value="Hotdog Thioesterase"/>
    <property type="match status" value="1"/>
</dbReference>
<dbReference type="InterPro" id="IPR052342">
    <property type="entry name" value="MCH/BMMD"/>
</dbReference>
<dbReference type="AlphaFoldDB" id="A0A219B5N1"/>
<organism evidence="2 3">
    <name type="scientific">Pacificimonas flava</name>
    <dbReference type="NCBI Taxonomy" id="1234595"/>
    <lineage>
        <taxon>Bacteria</taxon>
        <taxon>Pseudomonadati</taxon>
        <taxon>Pseudomonadota</taxon>
        <taxon>Alphaproteobacteria</taxon>
        <taxon>Sphingomonadales</taxon>
        <taxon>Sphingosinicellaceae</taxon>
        <taxon>Pacificimonas</taxon>
    </lineage>
</organism>
<dbReference type="PANTHER" id="PTHR43664:SF1">
    <property type="entry name" value="BETA-METHYLMALYL-COA DEHYDRATASE"/>
    <property type="match status" value="1"/>
</dbReference>
<name>A0A219B5N1_9SPHN</name>
<dbReference type="PANTHER" id="PTHR43664">
    <property type="entry name" value="MONOAMINE OXIDASE-RELATED"/>
    <property type="match status" value="1"/>
</dbReference>
<dbReference type="CDD" id="cd03451">
    <property type="entry name" value="FkbR2"/>
    <property type="match status" value="1"/>
</dbReference>
<gene>
    <name evidence="2" type="ORF">B5C34_06275</name>
</gene>
<accession>A0A219B5N1</accession>
<dbReference type="Pfam" id="PF01575">
    <property type="entry name" value="MaoC_dehydratas"/>
    <property type="match status" value="1"/>
</dbReference>
<dbReference type="SUPFAM" id="SSF54637">
    <property type="entry name" value="Thioesterase/thiol ester dehydrase-isomerase"/>
    <property type="match status" value="1"/>
</dbReference>
<dbReference type="RefSeq" id="WP_088711896.1">
    <property type="nucleotide sequence ID" value="NZ_NFZT01000001.1"/>
</dbReference>
<evidence type="ECO:0000313" key="3">
    <source>
        <dbReference type="Proteomes" id="UP000198462"/>
    </source>
</evidence>
<protein>
    <submittedName>
        <fullName evidence="2">Dehydratase</fullName>
    </submittedName>
</protein>
<dbReference type="InterPro" id="IPR002539">
    <property type="entry name" value="MaoC-like_dom"/>
</dbReference>
<comment type="caution">
    <text evidence="2">The sequence shown here is derived from an EMBL/GenBank/DDBJ whole genome shotgun (WGS) entry which is preliminary data.</text>
</comment>
<proteinExistence type="predicted"/>
<dbReference type="OrthoDB" id="9796589at2"/>
<feature type="domain" description="MaoC-like" evidence="1">
    <location>
        <begin position="11"/>
        <end position="124"/>
    </location>
</feature>
<dbReference type="InterPro" id="IPR029069">
    <property type="entry name" value="HotDog_dom_sf"/>
</dbReference>
<dbReference type="Proteomes" id="UP000198462">
    <property type="component" value="Unassembled WGS sequence"/>
</dbReference>
<evidence type="ECO:0000259" key="1">
    <source>
        <dbReference type="Pfam" id="PF01575"/>
    </source>
</evidence>
<sequence length="154" mass="17504">MPGVWFDELEVGQVFKHPIRRTITETDNVLFTTMTHNPAQLHLDEHYMQTESEYGQRLVNSTFTLALMVGISVNDTTLGTAVANLGWDEVRFPKPLFHGDTVRIETEVLDLRESKSRPGQGIVTFQHRAYNQHDELVASCKRTGLQHMKPKGAK</sequence>
<evidence type="ECO:0000313" key="2">
    <source>
        <dbReference type="EMBL" id="OWV33109.1"/>
    </source>
</evidence>
<keyword evidence="3" id="KW-1185">Reference proteome</keyword>
<dbReference type="EMBL" id="NFZT01000001">
    <property type="protein sequence ID" value="OWV33109.1"/>
    <property type="molecule type" value="Genomic_DNA"/>
</dbReference>